<dbReference type="VEuPathDB" id="MicrosporidiaDB:NCER_101130"/>
<dbReference type="GeneID" id="36319197"/>
<sequence length="750" mass="88706">MEREVNPKLKQYQSKIIQVLTNRNIETSPENIINYIAQTILELESDALIMQLYSILFVYKDFVKNSDLITSLILSHIETAFQEKAYRLIRIILNNDRHSINLFKNLLDIFYKTNDKRLRSILELFNIKSEFAVQLYDDNNFIRFYNLYFDELIGKLDFKSRLTNFNTKYAYNLLLKYTNYIINGPKIDQGNLCEKNINLIFCIDKNEETIKISMDLQKVELEYIINLLVSNKDYCGYENTIMKIINQITNYNNIHFLKTKNFVIDLSKNLKNLIKDILTSKSTDLKLAEEFFYINRLFLIPHYISVIREITSVKLLQIIASAVDINVLSQIIKLDVNLLKFSTNNDISVFFSLYEQDNLIINIMPTFLDYCTDHQNLIVKLSDFFCTKIPTDFFVICTTMRNILRSHELNIKKDLILRNLIPKEMSKNIIREITKHELFKVIICHYQHSAVVNDLLFTLGKYIPNLEEDGKIIVDEILLGNLTNLHLLKFFISGMTISLEFLSKLLDECKKNKDYQKKFYEILYYLEKFNKINIDICSDIYADDAISSLQANSLKWRIQYLYLRYTKKCCNSSDYCFINFLMALTSSLYLGNKSCTDVCEGILDDLMISNNKNILLGFIEDNIKNNDINIRCGCLKAYEFILRNYFKDLHLEYMVHIYNYLFKIYKNINALIIIKILCNYIQFTEGVVTKDLIDIIEYYIDTKKKKYRKDLKHLVSLIIDTKSLDLNRRIKQYYKFKIKTDTEEIIIKKI</sequence>
<reference evidence="1 2" key="1">
    <citation type="journal article" date="2015" name="Environ. Microbiol.">
        <title>Genome analyses suggest the presence of polyploidy and recent human-driven expansions in eight global populations of the honeybee pathogen Nosema ceranae.</title>
        <authorList>
            <person name="Pelin A."/>
            <person name="Selman M."/>
            <person name="Aris-Brosou S."/>
            <person name="Farinelli L."/>
            <person name="Corradi N."/>
        </authorList>
    </citation>
    <scope>NUCLEOTIDE SEQUENCE [LARGE SCALE GENOMIC DNA]</scope>
    <source>
        <strain evidence="1 2">PA08 1199</strain>
    </source>
</reference>
<accession>A0A0F9YSK5</accession>
<dbReference type="Proteomes" id="UP000034350">
    <property type="component" value="Unassembled WGS sequence"/>
</dbReference>
<evidence type="ECO:0000313" key="2">
    <source>
        <dbReference type="Proteomes" id="UP000034350"/>
    </source>
</evidence>
<keyword evidence="2" id="KW-1185">Reference proteome</keyword>
<dbReference type="RefSeq" id="XP_024331264.1">
    <property type="nucleotide sequence ID" value="XM_024474282.1"/>
</dbReference>
<dbReference type="EMBL" id="JPQZ01000018">
    <property type="protein sequence ID" value="KKO75522.1"/>
    <property type="molecule type" value="Genomic_DNA"/>
</dbReference>
<comment type="caution">
    <text evidence="1">The sequence shown here is derived from an EMBL/GenBank/DDBJ whole genome shotgun (WGS) entry which is preliminary data.</text>
</comment>
<evidence type="ECO:0000313" key="1">
    <source>
        <dbReference type="EMBL" id="KKO75522.1"/>
    </source>
</evidence>
<proteinExistence type="predicted"/>
<dbReference type="OrthoDB" id="2195288at2759"/>
<dbReference type="AlphaFoldDB" id="A0A0F9YSK5"/>
<gene>
    <name evidence="1" type="ORF">AAJ76_180003603</name>
</gene>
<organism evidence="1 2">
    <name type="scientific">Vairimorpha ceranae</name>
    <dbReference type="NCBI Taxonomy" id="40302"/>
    <lineage>
        <taxon>Eukaryota</taxon>
        <taxon>Fungi</taxon>
        <taxon>Fungi incertae sedis</taxon>
        <taxon>Microsporidia</taxon>
        <taxon>Nosematidae</taxon>
        <taxon>Vairimorpha</taxon>
    </lineage>
</organism>
<protein>
    <submittedName>
        <fullName evidence="1">Hsp90 family chaperone</fullName>
    </submittedName>
</protein>
<name>A0A0F9YSK5_9MICR</name>
<dbReference type="VEuPathDB" id="MicrosporidiaDB:AAJ76_180003603"/>
<dbReference type="VEuPathDB" id="MicrosporidiaDB:G9O61_00g015780"/>